<protein>
    <submittedName>
        <fullName evidence="2">Uncharacterized protein</fullName>
    </submittedName>
</protein>
<sequence>MSHSVSEAPEEVLAYWTPERMAEAVPRDIRLPDPEEGESQAEGK</sequence>
<dbReference type="AlphaFoldDB" id="A0AAU8EQJ5"/>
<accession>A0AAU8EQJ5</accession>
<name>A0AAU8EQJ5_9MICC</name>
<feature type="compositionally biased region" description="Acidic residues" evidence="1">
    <location>
        <begin position="34"/>
        <end position="44"/>
    </location>
</feature>
<feature type="region of interest" description="Disordered" evidence="1">
    <location>
        <begin position="18"/>
        <end position="44"/>
    </location>
</feature>
<evidence type="ECO:0000256" key="1">
    <source>
        <dbReference type="SAM" id="MobiDB-lite"/>
    </source>
</evidence>
<dbReference type="EMBL" id="CP159279">
    <property type="protein sequence ID" value="XCH11119.1"/>
    <property type="molecule type" value="Genomic_DNA"/>
</dbReference>
<dbReference type="RefSeq" id="WP_353711564.1">
    <property type="nucleotide sequence ID" value="NZ_CP159279.1"/>
</dbReference>
<organism evidence="2">
    <name type="scientific">Arthrobacter sp. K5</name>
    <dbReference type="NCBI Taxonomy" id="2839623"/>
    <lineage>
        <taxon>Bacteria</taxon>
        <taxon>Bacillati</taxon>
        <taxon>Actinomycetota</taxon>
        <taxon>Actinomycetes</taxon>
        <taxon>Micrococcales</taxon>
        <taxon>Micrococcaceae</taxon>
        <taxon>Arthrobacter</taxon>
    </lineage>
</organism>
<reference evidence="2" key="1">
    <citation type="submission" date="2024-06" db="EMBL/GenBank/DDBJ databases">
        <title>Biodegradation of dimethachlon by Arthrobacter sp. K5: mechanistic insights and ecological implications.</title>
        <authorList>
            <person name="Hu S."/>
            <person name="Lu P."/>
        </authorList>
    </citation>
    <scope>NUCLEOTIDE SEQUENCE</scope>
    <source>
        <strain evidence="2">K5</strain>
    </source>
</reference>
<proteinExistence type="predicted"/>
<feature type="compositionally biased region" description="Basic and acidic residues" evidence="1">
    <location>
        <begin position="20"/>
        <end position="33"/>
    </location>
</feature>
<gene>
    <name evidence="2" type="ORF">ABRP34_20335</name>
</gene>
<evidence type="ECO:0000313" key="2">
    <source>
        <dbReference type="EMBL" id="XCH11119.1"/>
    </source>
</evidence>